<gene>
    <name evidence="1" type="ORF">OVN521_LOCUS29343</name>
</gene>
<organism evidence="1 2">
    <name type="scientific">Rotaria magnacalcarata</name>
    <dbReference type="NCBI Taxonomy" id="392030"/>
    <lineage>
        <taxon>Eukaryota</taxon>
        <taxon>Metazoa</taxon>
        <taxon>Spiralia</taxon>
        <taxon>Gnathifera</taxon>
        <taxon>Rotifera</taxon>
        <taxon>Eurotatoria</taxon>
        <taxon>Bdelloidea</taxon>
        <taxon>Philodinida</taxon>
        <taxon>Philodinidae</taxon>
        <taxon>Rotaria</taxon>
    </lineage>
</organism>
<dbReference type="EMBL" id="CAJOBG010009009">
    <property type="protein sequence ID" value="CAF4256922.1"/>
    <property type="molecule type" value="Genomic_DNA"/>
</dbReference>
<dbReference type="AlphaFoldDB" id="A0A820F0A4"/>
<sequence>MSSTFRLCLQSFVIKRISITRRNSTTTSAGSPRRLTTHYTIHPRDKDERWKDINMERYAEEYDVAIVGGGLDILF</sequence>
<protein>
    <submittedName>
        <fullName evidence="1">Uncharacterized protein</fullName>
    </submittedName>
</protein>
<name>A0A820F0A4_9BILA</name>
<keyword evidence="2" id="KW-1185">Reference proteome</keyword>
<reference evidence="1" key="1">
    <citation type="submission" date="2021-02" db="EMBL/GenBank/DDBJ databases">
        <authorList>
            <person name="Nowell W R."/>
        </authorList>
    </citation>
    <scope>NUCLEOTIDE SEQUENCE</scope>
</reference>
<evidence type="ECO:0000313" key="2">
    <source>
        <dbReference type="Proteomes" id="UP000663866"/>
    </source>
</evidence>
<proteinExistence type="predicted"/>
<dbReference type="Proteomes" id="UP000663866">
    <property type="component" value="Unassembled WGS sequence"/>
</dbReference>
<evidence type="ECO:0000313" key="1">
    <source>
        <dbReference type="EMBL" id="CAF4256922.1"/>
    </source>
</evidence>
<accession>A0A820F0A4</accession>
<comment type="caution">
    <text evidence="1">The sequence shown here is derived from an EMBL/GenBank/DDBJ whole genome shotgun (WGS) entry which is preliminary data.</text>
</comment>